<evidence type="ECO:0000259" key="11">
    <source>
        <dbReference type="PROSITE" id="PS51220"/>
    </source>
</evidence>
<evidence type="ECO:0000256" key="5">
    <source>
        <dbReference type="ARBA" id="ARBA00023157"/>
    </source>
</evidence>
<evidence type="ECO:0000256" key="6">
    <source>
        <dbReference type="PROSITE-ProRule" id="PRU00302"/>
    </source>
</evidence>
<feature type="domain" description="VWFD" evidence="12">
    <location>
        <begin position="622"/>
        <end position="817"/>
    </location>
</feature>
<dbReference type="EMBL" id="LSMT01000059">
    <property type="protein sequence ID" value="PFX29861.1"/>
    <property type="molecule type" value="Genomic_DNA"/>
</dbReference>
<dbReference type="OrthoDB" id="5971801at2759"/>
<evidence type="ECO:0000256" key="3">
    <source>
        <dbReference type="ARBA" id="ARBA00022989"/>
    </source>
</evidence>
<dbReference type="GO" id="GO:0016020">
    <property type="term" value="C:membrane"/>
    <property type="evidence" value="ECO:0007669"/>
    <property type="project" value="UniProtKB-SubCell"/>
</dbReference>
<dbReference type="Proteomes" id="UP000225706">
    <property type="component" value="Unassembled WGS sequence"/>
</dbReference>
<evidence type="ECO:0000259" key="12">
    <source>
        <dbReference type="PROSITE" id="PS51233"/>
    </source>
</evidence>
<keyword evidence="2 8" id="KW-0812">Transmembrane</keyword>
<dbReference type="AlphaFoldDB" id="A0A2B4SIZ8"/>
<dbReference type="SMART" id="SM00216">
    <property type="entry name" value="VWD"/>
    <property type="match status" value="1"/>
</dbReference>
<keyword evidence="3 8" id="KW-1133">Transmembrane helix</keyword>
<protein>
    <submittedName>
        <fullName evidence="13">Protein mesh</fullName>
    </submittedName>
</protein>
<dbReference type="CDD" id="cd00033">
    <property type="entry name" value="CCP"/>
    <property type="match status" value="2"/>
</dbReference>
<feature type="domain" description="Sushi" evidence="10">
    <location>
        <begin position="898"/>
        <end position="956"/>
    </location>
</feature>
<name>A0A2B4SIZ8_STYPI</name>
<feature type="compositionally biased region" description="Basic and acidic residues" evidence="7">
    <location>
        <begin position="610"/>
        <end position="620"/>
    </location>
</feature>
<dbReference type="PANTHER" id="PTHR13802">
    <property type="entry name" value="MUCIN 4-RELATED"/>
    <property type="match status" value="1"/>
</dbReference>
<dbReference type="GO" id="GO:0007160">
    <property type="term" value="P:cell-matrix adhesion"/>
    <property type="evidence" value="ECO:0007669"/>
    <property type="project" value="InterPro"/>
</dbReference>
<dbReference type="InterPro" id="IPR051495">
    <property type="entry name" value="Epithelial_Barrier/Signaling"/>
</dbReference>
<dbReference type="InterPro" id="IPR005533">
    <property type="entry name" value="AMOP_dom"/>
</dbReference>
<feature type="domain" description="AMOP" evidence="9">
    <location>
        <begin position="470"/>
        <end position="610"/>
    </location>
</feature>
<dbReference type="InterPro" id="IPR003886">
    <property type="entry name" value="NIDO_dom"/>
</dbReference>
<dbReference type="SMART" id="SM00032">
    <property type="entry name" value="CCP"/>
    <property type="match status" value="2"/>
</dbReference>
<evidence type="ECO:0000256" key="7">
    <source>
        <dbReference type="SAM" id="MobiDB-lite"/>
    </source>
</evidence>
<dbReference type="Pfam" id="PF00084">
    <property type="entry name" value="Sushi"/>
    <property type="match status" value="2"/>
</dbReference>
<evidence type="ECO:0000256" key="8">
    <source>
        <dbReference type="SAM" id="Phobius"/>
    </source>
</evidence>
<gene>
    <name evidence="13" type="primary">mesh</name>
    <name evidence="13" type="ORF">AWC38_SpisGene5312</name>
</gene>
<evidence type="ECO:0000313" key="14">
    <source>
        <dbReference type="Proteomes" id="UP000225706"/>
    </source>
</evidence>
<dbReference type="PROSITE" id="PS50856">
    <property type="entry name" value="AMOP"/>
    <property type="match status" value="1"/>
</dbReference>
<evidence type="ECO:0000259" key="10">
    <source>
        <dbReference type="PROSITE" id="PS50923"/>
    </source>
</evidence>
<feature type="region of interest" description="Disordered" evidence="7">
    <location>
        <begin position="610"/>
        <end position="630"/>
    </location>
</feature>
<comment type="caution">
    <text evidence="13">The sequence shown here is derived from an EMBL/GenBank/DDBJ whole genome shotgun (WGS) entry which is preliminary data.</text>
</comment>
<evidence type="ECO:0000256" key="2">
    <source>
        <dbReference type="ARBA" id="ARBA00022692"/>
    </source>
</evidence>
<dbReference type="PROSITE" id="PS50923">
    <property type="entry name" value="SUSHI"/>
    <property type="match status" value="1"/>
</dbReference>
<dbReference type="Pfam" id="PF03782">
    <property type="entry name" value="AMOP"/>
    <property type="match status" value="1"/>
</dbReference>
<accession>A0A2B4SIZ8</accession>
<dbReference type="SUPFAM" id="SSF57535">
    <property type="entry name" value="Complement control module/SCR domain"/>
    <property type="match status" value="1"/>
</dbReference>
<evidence type="ECO:0000313" key="13">
    <source>
        <dbReference type="EMBL" id="PFX29861.1"/>
    </source>
</evidence>
<comment type="caution">
    <text evidence="6">Lacks conserved residue(s) required for the propagation of feature annotation.</text>
</comment>
<dbReference type="SMART" id="SM00723">
    <property type="entry name" value="AMOP"/>
    <property type="match status" value="1"/>
</dbReference>
<dbReference type="PANTHER" id="PTHR13802:SF59">
    <property type="entry name" value="SUSHI DOMAIN-CONTAINING PROTEIN 2"/>
    <property type="match status" value="1"/>
</dbReference>
<dbReference type="InterPro" id="IPR056619">
    <property type="entry name" value="C8-3_MUC4"/>
</dbReference>
<dbReference type="Pfam" id="PF23263">
    <property type="entry name" value="C8-3_MUC4"/>
    <property type="match status" value="1"/>
</dbReference>
<reference evidence="14" key="1">
    <citation type="journal article" date="2017" name="bioRxiv">
        <title>Comparative analysis of the genomes of Stylophora pistillata and Acropora digitifera provides evidence for extensive differences between species of corals.</title>
        <authorList>
            <person name="Voolstra C.R."/>
            <person name="Li Y."/>
            <person name="Liew Y.J."/>
            <person name="Baumgarten S."/>
            <person name="Zoccola D."/>
            <person name="Flot J.-F."/>
            <person name="Tambutte S."/>
            <person name="Allemand D."/>
            <person name="Aranda M."/>
        </authorList>
    </citation>
    <scope>NUCLEOTIDE SEQUENCE [LARGE SCALE GENOMIC DNA]</scope>
</reference>
<organism evidence="13 14">
    <name type="scientific">Stylophora pistillata</name>
    <name type="common">Smooth cauliflower coral</name>
    <dbReference type="NCBI Taxonomy" id="50429"/>
    <lineage>
        <taxon>Eukaryota</taxon>
        <taxon>Metazoa</taxon>
        <taxon>Cnidaria</taxon>
        <taxon>Anthozoa</taxon>
        <taxon>Hexacorallia</taxon>
        <taxon>Scleractinia</taxon>
        <taxon>Astrocoeniina</taxon>
        <taxon>Pocilloporidae</taxon>
        <taxon>Stylophora</taxon>
    </lineage>
</organism>
<keyword evidence="6" id="KW-0768">Sushi</keyword>
<sequence length="1071" mass="119228">MWRMKFGLILLFVFGHFFIIDALVLPNFYPFGQDESDQLVPTNDDGSSGTIPISIPFPFFDWNHNSLFVNTNGVISFLVQVSQYTPVPFPLGDDRRLVAPFWADVDTRNGGEVFYRETTDPNQLQQATNDIRSAYVDHRKFRASWLLIATWYEVAFYGADGDNRNKRNTFQAVLITNGKHSFVILNYNKITWTTGKASGGNETGRGGRPAQAGFNAGDGIRHFNIPGSSTAQVIHIGSKSNVKKPGRWIFRIDSAKIEAGGCNTRGSLVVSPLSVMMLGGDKIFIAGPCYEPSDLIVCEFPGGKLVNGSYINSIQASCTVPMLDVTGRLQITMSVNGGKSFDFKGILTSVNINRLTPRVVRLIPETWVENSPVKISWDPGLLGDDTLTVAILLARFSMKDDDVYFHSTFSLKAKQKNIGESQFTVPKGEGQGVAVGDGHFVTLVQVKKISGNSNNSPSEWIWSDLFYWLNYGLAEQRCMFWYKKQPNPKIFTDDASLLPCPQTFLQAMADRGRFTTDEYCNPKTENHCVVYHFGANHCFRTNIASAQGAGQQCCYTEPGNLMAGQPNGGSMDRFHIEAGVPGLSHFFQDLVPYVDCCLLSDNCERYFDKRPSDDGSRYEPPRPATGNGDPHMITLDGVTYSFNGYGEYHVLQIAPTDFELQGRMQPLIKDDGNRTRATVFKAFAMKENASDVVQVHINGRQEMEILVNRDLVEFDEQFMLDFHGVTIIKYNNTSKYSTIFHSGISVTIERVEDLLQFMLLVPPLFKGNTSGLLGFWDGDQQNDYLLPNGTTLSYNSSQSRIHHEFGQLWMTTPNESLFYYEVGKNHSSYINMEFVPLFLDQGDLMFENATLGQQAREVCGDNMQCLFDIHTTGRVSIGVATKQAVELFAAVIDETETPGCIPLENTIRNGTLQRNETNNGEIIYRFHCNSGFFLNGSSVISCVRAQWNGSTPSCLPDCTSITDSFGDGTVRKNYMQDGEVVYQFDCNPGFSLKGSSVLSCLHGELNGSKPRCYETDNGTPWYVIVVPIVGAVIFTAIIAIIYFTKAKHNQRNADPGENCMKGVTFSNPAYA</sequence>
<evidence type="ECO:0000256" key="4">
    <source>
        <dbReference type="ARBA" id="ARBA00023136"/>
    </source>
</evidence>
<dbReference type="InterPro" id="IPR000436">
    <property type="entry name" value="Sushi_SCR_CCP_dom"/>
</dbReference>
<dbReference type="InterPro" id="IPR035976">
    <property type="entry name" value="Sushi/SCR/CCP_sf"/>
</dbReference>
<feature type="transmembrane region" description="Helical" evidence="8">
    <location>
        <begin position="1021"/>
        <end position="1043"/>
    </location>
</feature>
<keyword evidence="5" id="KW-1015">Disulfide bond</keyword>
<proteinExistence type="predicted"/>
<dbReference type="InterPro" id="IPR001846">
    <property type="entry name" value="VWF_type-D"/>
</dbReference>
<feature type="domain" description="NIDO" evidence="11">
    <location>
        <begin position="100"/>
        <end position="255"/>
    </location>
</feature>
<keyword evidence="14" id="KW-1185">Reference proteome</keyword>
<dbReference type="SMART" id="SM00539">
    <property type="entry name" value="NIDO"/>
    <property type="match status" value="1"/>
</dbReference>
<dbReference type="Pfam" id="PF06119">
    <property type="entry name" value="NIDO"/>
    <property type="match status" value="1"/>
</dbReference>
<dbReference type="PROSITE" id="PS51220">
    <property type="entry name" value="NIDO"/>
    <property type="match status" value="1"/>
</dbReference>
<dbReference type="PROSITE" id="PS51233">
    <property type="entry name" value="VWFD"/>
    <property type="match status" value="1"/>
</dbReference>
<evidence type="ECO:0000256" key="1">
    <source>
        <dbReference type="ARBA" id="ARBA00004370"/>
    </source>
</evidence>
<evidence type="ECO:0000259" key="9">
    <source>
        <dbReference type="PROSITE" id="PS50856"/>
    </source>
</evidence>
<dbReference type="Pfam" id="PF00094">
    <property type="entry name" value="VWD"/>
    <property type="match status" value="1"/>
</dbReference>
<comment type="subcellular location">
    <subcellularLocation>
        <location evidence="1">Membrane</location>
    </subcellularLocation>
</comment>
<keyword evidence="4 8" id="KW-0472">Membrane</keyword>
<dbReference type="Gene3D" id="2.10.70.10">
    <property type="entry name" value="Complement Module, domain 1"/>
    <property type="match status" value="2"/>
</dbReference>